<dbReference type="PANTHER" id="PTHR33237">
    <property type="entry name" value="F2P16.13 PROTEIN-RELATED"/>
    <property type="match status" value="1"/>
</dbReference>
<dbReference type="AlphaFoldDB" id="A0A921RG88"/>
<reference evidence="1" key="1">
    <citation type="journal article" date="2019" name="BMC Genomics">
        <title>A new reference genome for Sorghum bicolor reveals high levels of sequence similarity between sweet and grain genotypes: implications for the genetics of sugar metabolism.</title>
        <authorList>
            <person name="Cooper E.A."/>
            <person name="Brenton Z.W."/>
            <person name="Flinn B.S."/>
            <person name="Jenkins J."/>
            <person name="Shu S."/>
            <person name="Flowers D."/>
            <person name="Luo F."/>
            <person name="Wang Y."/>
            <person name="Xia P."/>
            <person name="Barry K."/>
            <person name="Daum C."/>
            <person name="Lipzen A."/>
            <person name="Yoshinaga Y."/>
            <person name="Schmutz J."/>
            <person name="Saski C."/>
            <person name="Vermerris W."/>
            <person name="Kresovich S."/>
        </authorList>
    </citation>
    <scope>NUCLEOTIDE SEQUENCE</scope>
</reference>
<dbReference type="EMBL" id="CM027682">
    <property type="protein sequence ID" value="KAG0538380.1"/>
    <property type="molecule type" value="Genomic_DNA"/>
</dbReference>
<protein>
    <submittedName>
        <fullName evidence="1">Uncharacterized protein</fullName>
    </submittedName>
</protein>
<sequence>MASLVSKASSAVAACARRLRRRLLRARGLLQLQRSGSSSVCLGRQLVLADGGGNDAAAAGTGGHRREEDGQGQVALWRRAILMGQRCEPLDFPGAIHYDSFGRRVQSPRCGSHRKAAGALFCRSSDAVDDAVNRHGSQGSMIRLPGY</sequence>
<dbReference type="Gramene" id="EES03247">
    <property type="protein sequence ID" value="EES03247"/>
    <property type="gene ID" value="SORBI_3003G213500"/>
</dbReference>
<name>A0A921RG88_SORBI</name>
<dbReference type="OMA" id="CGGDRQD"/>
<dbReference type="PANTHER" id="PTHR33237:SF46">
    <property type="entry name" value="OS01G0606100 PROTEIN"/>
    <property type="match status" value="1"/>
</dbReference>
<dbReference type="Proteomes" id="UP000807115">
    <property type="component" value="Chromosome 3"/>
</dbReference>
<reference evidence="1" key="2">
    <citation type="submission" date="2020-10" db="EMBL/GenBank/DDBJ databases">
        <authorList>
            <person name="Cooper E.A."/>
            <person name="Brenton Z.W."/>
            <person name="Flinn B.S."/>
            <person name="Jenkins J."/>
            <person name="Shu S."/>
            <person name="Flowers D."/>
            <person name="Luo F."/>
            <person name="Wang Y."/>
            <person name="Xia P."/>
            <person name="Barry K."/>
            <person name="Daum C."/>
            <person name="Lipzen A."/>
            <person name="Yoshinaga Y."/>
            <person name="Schmutz J."/>
            <person name="Saski C."/>
            <person name="Vermerris W."/>
            <person name="Kresovich S."/>
        </authorList>
    </citation>
    <scope>NUCLEOTIDE SEQUENCE</scope>
</reference>
<gene>
    <name evidence="1" type="ORF">BDA96_03G231000</name>
</gene>
<organism evidence="1 2">
    <name type="scientific">Sorghum bicolor</name>
    <name type="common">Sorghum</name>
    <name type="synonym">Sorghum vulgare</name>
    <dbReference type="NCBI Taxonomy" id="4558"/>
    <lineage>
        <taxon>Eukaryota</taxon>
        <taxon>Viridiplantae</taxon>
        <taxon>Streptophyta</taxon>
        <taxon>Embryophyta</taxon>
        <taxon>Tracheophyta</taxon>
        <taxon>Spermatophyta</taxon>
        <taxon>Magnoliopsida</taxon>
        <taxon>Liliopsida</taxon>
        <taxon>Poales</taxon>
        <taxon>Poaceae</taxon>
        <taxon>PACMAD clade</taxon>
        <taxon>Panicoideae</taxon>
        <taxon>Andropogonodae</taxon>
        <taxon>Andropogoneae</taxon>
        <taxon>Sorghinae</taxon>
        <taxon>Sorghum</taxon>
    </lineage>
</organism>
<comment type="caution">
    <text evidence="1">The sequence shown here is derived from an EMBL/GenBank/DDBJ whole genome shotgun (WGS) entry which is preliminary data.</text>
</comment>
<evidence type="ECO:0000313" key="1">
    <source>
        <dbReference type="EMBL" id="KAG0538380.1"/>
    </source>
</evidence>
<proteinExistence type="predicted"/>
<accession>A0A921RG88</accession>
<evidence type="ECO:0000313" key="2">
    <source>
        <dbReference type="Proteomes" id="UP000807115"/>
    </source>
</evidence>